<evidence type="ECO:0000313" key="1">
    <source>
        <dbReference type="EMBL" id="MBO1361818.1"/>
    </source>
</evidence>
<evidence type="ECO:0000313" key="2">
    <source>
        <dbReference type="Proteomes" id="UP000664771"/>
    </source>
</evidence>
<sequence length="189" mass="21516">MVRTRSGNVYAGESYPLAKDYMLDPRNIENVVRGMMADLSQIPNQTTGNIAGLAAVLNFLGDNILYQLHSHSNSSRYSFEQGYAHHVAPITSNIPGEVSNQRNIQMRNHTEPKLLQEFKDRFCFEGNSNAIRWVALVTQIPVCPSCRRESVYPFSQYALASGFDFKVYTTRNEPIRRNARLFTEPFGEF</sequence>
<accession>A0ABS3M103</accession>
<dbReference type="RefSeq" id="WP_207883818.1">
    <property type="nucleotide sequence ID" value="NZ_JAFVMF010000031.1"/>
</dbReference>
<comment type="caution">
    <text evidence="1">The sequence shown here is derived from an EMBL/GenBank/DDBJ whole genome shotgun (WGS) entry which is preliminary data.</text>
</comment>
<dbReference type="EMBL" id="JAFVMF010000031">
    <property type="protein sequence ID" value="MBO1361818.1"/>
    <property type="molecule type" value="Genomic_DNA"/>
</dbReference>
<protein>
    <submittedName>
        <fullName evidence="1">Uncharacterized protein</fullName>
    </submittedName>
</protein>
<reference evidence="1 2" key="1">
    <citation type="submission" date="2021-03" db="EMBL/GenBank/DDBJ databases">
        <title>The complete genome sequence of Acetobacter sacchari TBRC 11175.</title>
        <authorList>
            <person name="Charoenyingcharoen P."/>
            <person name="Yukphan P."/>
        </authorList>
    </citation>
    <scope>NUCLEOTIDE SEQUENCE [LARGE SCALE GENOMIC DNA]</scope>
    <source>
        <strain evidence="1 2">TBRC 11175</strain>
    </source>
</reference>
<proteinExistence type="predicted"/>
<name>A0ABS3M103_9PROT</name>
<organism evidence="1 2">
    <name type="scientific">Acetobacter sacchari</name>
    <dbReference type="NCBI Taxonomy" id="2661687"/>
    <lineage>
        <taxon>Bacteria</taxon>
        <taxon>Pseudomonadati</taxon>
        <taxon>Pseudomonadota</taxon>
        <taxon>Alphaproteobacteria</taxon>
        <taxon>Acetobacterales</taxon>
        <taxon>Acetobacteraceae</taxon>
        <taxon>Acetobacter</taxon>
    </lineage>
</organism>
<dbReference type="Proteomes" id="UP000664771">
    <property type="component" value="Unassembled WGS sequence"/>
</dbReference>
<gene>
    <name evidence="1" type="ORF">J2D73_18710</name>
</gene>
<keyword evidence="2" id="KW-1185">Reference proteome</keyword>